<sequence>MKTIPALLAALLLLTPELVFAAGITAPKSGGFQFTGQQIVDRLQDDMAHPARYTGLFDGPTKSGRVGSITNCKGIGHRASSGMYTCDITGVTVGTTVNVQVDVLHTKVMSVILSVQNDIPANSGLTAITAMMLEGAVVQAVDPLAQQHGISNKTHEELIMAGLSPGPKLNLRRDVRADGLTFEQRMYSGDLVLDVHPTGGS</sequence>
<feature type="chain" id="PRO_5024420054" evidence="1">
    <location>
        <begin position="22"/>
        <end position="201"/>
    </location>
</feature>
<dbReference type="EMBL" id="CP045571">
    <property type="protein sequence ID" value="QFX96997.1"/>
    <property type="molecule type" value="Genomic_DNA"/>
</dbReference>
<dbReference type="GeneID" id="60697095"/>
<feature type="signal peptide" evidence="1">
    <location>
        <begin position="1"/>
        <end position="21"/>
    </location>
</feature>
<gene>
    <name evidence="2" type="ORF">GCD22_02859</name>
</gene>
<dbReference type="AlphaFoldDB" id="A0A5P9XSC9"/>
<evidence type="ECO:0000256" key="1">
    <source>
        <dbReference type="SAM" id="SignalP"/>
    </source>
</evidence>
<dbReference type="KEGG" id="atx:GCD22_02859"/>
<evidence type="ECO:0000313" key="3">
    <source>
        <dbReference type="Proteomes" id="UP000363590"/>
    </source>
</evidence>
<organism evidence="2 3">
    <name type="scientific">Acidithiobacillus thiooxidans ATCC 19377</name>
    <dbReference type="NCBI Taxonomy" id="637390"/>
    <lineage>
        <taxon>Bacteria</taxon>
        <taxon>Pseudomonadati</taxon>
        <taxon>Pseudomonadota</taxon>
        <taxon>Acidithiobacillia</taxon>
        <taxon>Acidithiobacillales</taxon>
        <taxon>Acidithiobacillaceae</taxon>
        <taxon>Acidithiobacillus</taxon>
    </lineage>
</organism>
<dbReference type="RefSeq" id="WP_081577333.1">
    <property type="nucleotide sequence ID" value="NZ_CP045571.1"/>
</dbReference>
<proteinExistence type="predicted"/>
<dbReference type="Proteomes" id="UP000363590">
    <property type="component" value="Chromosome"/>
</dbReference>
<protein>
    <submittedName>
        <fullName evidence="2">Uncharacterized protein</fullName>
    </submittedName>
</protein>
<accession>A0A5P9XSC9</accession>
<keyword evidence="1" id="KW-0732">Signal</keyword>
<reference evidence="2 3" key="1">
    <citation type="submission" date="2019-10" db="EMBL/GenBank/DDBJ databases">
        <authorList>
            <person name="Wang R."/>
        </authorList>
    </citation>
    <scope>NUCLEOTIDE SEQUENCE [LARGE SCALE GENOMIC DNA]</scope>
    <source>
        <strain evidence="2 3">ATCC 19377</strain>
    </source>
</reference>
<evidence type="ECO:0000313" key="2">
    <source>
        <dbReference type="EMBL" id="QFX96997.1"/>
    </source>
</evidence>
<name>A0A5P9XSC9_ACITH</name>